<name>A0A9N8W9T9_9GLOM</name>
<organism evidence="1 2">
    <name type="scientific">Ambispora leptoticha</name>
    <dbReference type="NCBI Taxonomy" id="144679"/>
    <lineage>
        <taxon>Eukaryota</taxon>
        <taxon>Fungi</taxon>
        <taxon>Fungi incertae sedis</taxon>
        <taxon>Mucoromycota</taxon>
        <taxon>Glomeromycotina</taxon>
        <taxon>Glomeromycetes</taxon>
        <taxon>Archaeosporales</taxon>
        <taxon>Ambisporaceae</taxon>
        <taxon>Ambispora</taxon>
    </lineage>
</organism>
<gene>
    <name evidence="1" type="ORF">ALEPTO_LOCUS2401</name>
</gene>
<reference evidence="1" key="1">
    <citation type="submission" date="2021-06" db="EMBL/GenBank/DDBJ databases">
        <authorList>
            <person name="Kallberg Y."/>
            <person name="Tangrot J."/>
            <person name="Rosling A."/>
        </authorList>
    </citation>
    <scope>NUCLEOTIDE SEQUENCE</scope>
    <source>
        <strain evidence="1">FL130A</strain>
    </source>
</reference>
<protein>
    <submittedName>
        <fullName evidence="1">5358_t:CDS:1</fullName>
    </submittedName>
</protein>
<sequence>MTSNVEATSNIRLKISQRDRLNPHICKIFDVLFTITTLGLMNIDGILNGQFFWPWKSSRLKIDGRFLLEKSNS</sequence>
<dbReference type="Proteomes" id="UP000789508">
    <property type="component" value="Unassembled WGS sequence"/>
</dbReference>
<evidence type="ECO:0000313" key="1">
    <source>
        <dbReference type="EMBL" id="CAG8479225.1"/>
    </source>
</evidence>
<proteinExistence type="predicted"/>
<dbReference type="AlphaFoldDB" id="A0A9N8W9T9"/>
<keyword evidence="2" id="KW-1185">Reference proteome</keyword>
<comment type="caution">
    <text evidence="1">The sequence shown here is derived from an EMBL/GenBank/DDBJ whole genome shotgun (WGS) entry which is preliminary data.</text>
</comment>
<evidence type="ECO:0000313" key="2">
    <source>
        <dbReference type="Proteomes" id="UP000789508"/>
    </source>
</evidence>
<accession>A0A9N8W9T9</accession>
<dbReference type="EMBL" id="CAJVPS010000347">
    <property type="protein sequence ID" value="CAG8479225.1"/>
    <property type="molecule type" value="Genomic_DNA"/>
</dbReference>